<sequence>MLHSFDQAVGVHDFSNLEVYVTAVLARAEGERSSIIKAVLFATKEKRSSTHRAEVRHNRKILQWPGSNHRQLLTTNSALSSPERNYNMEPNKLLADFNDSVERQYLQNKPATIGDFNIADLFYSNRSAIQLAPFAREDFAIHPAYYNLVHEESFAVLSNSKRPHEASFRFDDENRSAELVSIETNTCVNRHPKRAEPELSTKATLQVKIIAAIRGPVVTTTNAPLPLHPPPKRLRYSSPPPKPLDIFNKCKRCIPPIPESYPADVPHLLDQSHALTAYTPAWTMRGGFGTNDMYRLGALDDCLLSSVDCLPRRLRCFLKHSHDRLGVCSYD</sequence>
<organism evidence="1">
    <name type="scientific">Arabidopsis thaliana</name>
    <name type="common">Mouse-ear cress</name>
    <dbReference type="NCBI Taxonomy" id="3702"/>
    <lineage>
        <taxon>Eukaryota</taxon>
        <taxon>Viridiplantae</taxon>
        <taxon>Streptophyta</taxon>
        <taxon>Embryophyta</taxon>
        <taxon>Tracheophyta</taxon>
        <taxon>Spermatophyta</taxon>
        <taxon>Magnoliopsida</taxon>
        <taxon>eudicotyledons</taxon>
        <taxon>Gunneridae</taxon>
        <taxon>Pentapetalae</taxon>
        <taxon>rosids</taxon>
        <taxon>malvids</taxon>
        <taxon>Brassicales</taxon>
        <taxon>Brassicaceae</taxon>
        <taxon>Camelineae</taxon>
        <taxon>Arabidopsis</taxon>
    </lineage>
</organism>
<gene>
    <name evidence="1" type="primary">F10A2.1</name>
</gene>
<accession>Q9XH24</accession>
<reference key="1">
    <citation type="journal article" date="1999" name="Nature">
        <title>Sequence and analysis of chromosome 4 of the plant Arabidopsis thaliana.</title>
        <authorList>
            <consortium name="EU"/>
            <consortium name="CSHL and WU Arabidopsis Sequencing Project"/>
            <person name="Mayer K."/>
            <person name="Schuller C."/>
            <person name="Wambutt R."/>
            <person name="Murphy G."/>
            <person name="Volckaert G."/>
            <person name="Pohl T."/>
            <person name="Dusterhoft A."/>
            <person name="Stiekema W."/>
            <person name="Entian K.D."/>
            <person name="Terryn N."/>
            <person name="Harris B."/>
            <person name="Ansorge W."/>
            <person name="Brandt P."/>
            <person name="Grivell L."/>
            <person name="Rieger M."/>
            <person name="Weichselgartner M."/>
            <person name="de Simone V."/>
            <person name="Obermaier B."/>
            <person name="Mache R."/>
            <person name="Muller M."/>
            <person name="Kreis M."/>
            <person name="Delseny M."/>
            <person name="Puigdomenech P."/>
            <person name="Watson M."/>
            <person name="Schmidtheini T."/>
            <person name="Reichert B."/>
            <person name="Portatelle D."/>
            <person name="Perez-Alonso M."/>
            <person name="Boutry M."/>
            <person name="Bancroft I."/>
            <person name="Vos P."/>
            <person name="Hoheisel J."/>
            <person name="Zimmermann W."/>
            <person name="Wedler H."/>
            <person name="Ridley P."/>
            <person name="Langham S.A."/>
            <person name="McCullagh B."/>
            <person name="Bilham L."/>
            <person name="Robben J."/>
            <person name="Van der Schueren J."/>
            <person name="Grymonprez B."/>
            <person name="Chuang Y.J."/>
            <person name="Vandenbussche F."/>
            <person name="Braeken M."/>
            <person name="Weltjens I."/>
            <person name="Voet M."/>
            <person name="Bastiaens I."/>
            <person name="Aert R."/>
            <person name="Defoor E."/>
            <person name="Weitzenegger T."/>
            <person name="Bothe G."/>
            <person name="Ramsperger U."/>
            <person name="Hilbert H."/>
            <person name="Braun M."/>
            <person name="Holzer E."/>
            <person name="Brandt A."/>
            <person name="Peters S."/>
            <person name="van Staveren M."/>
            <person name="Dirske W."/>
            <person name="Mooijman P."/>
            <person name="Klein Lankhorst R."/>
            <person name="Rose M."/>
            <person name="Hauf J."/>
            <person name="Kotter P."/>
            <person name="Berneiser S."/>
            <person name="Hempel S."/>
            <person name="Feldpausch M."/>
            <person name="Lamberth S."/>
            <person name="Van den Daele H."/>
            <person name="De Keyser A."/>
            <person name="Buysshaert C."/>
            <person name="Gielen J."/>
            <person name="Villarroel R."/>
            <person name="De Clercq R."/>
            <person name="Van Montagu M."/>
            <person name="Rogers J."/>
            <person name="Cronin A."/>
            <person name="Quail M."/>
            <person name="Bray-Allen S."/>
            <person name="Clark L."/>
            <person name="Doggett J."/>
            <person name="Hall S."/>
            <person name="Kay M."/>
            <person name="Lennard N."/>
            <person name="McLay K."/>
            <person name="Mayes R."/>
            <person name="Pettett A."/>
            <person name="Rajandream M.A."/>
            <person name="Lyne M."/>
            <person name="Benes V."/>
            <person name="Rechmann S."/>
            <person name="Borkova D."/>
            <person name="Blocker H."/>
            <person name="Scharfe M."/>
            <person name="Grimm M."/>
            <person name="Lohnert T.H."/>
            <person name="Dose S."/>
            <person name="de Haan M."/>
            <person name="Maarse A."/>
            <person name="Schafer M."/>
            <person name="Muller-Auer S."/>
            <person name="Gabel C."/>
            <person name="Fuchs M."/>
            <person name="Fartmann B."/>
            <person name="Granderath K."/>
            <person name="Dauner D."/>
            <person name="Herzl A."/>
            <person name="Neumann S."/>
            <person name="Argiriou A."/>
            <person name="Vitale D."/>
            <person name="Liguori R."/>
            <person name="Piravandi E."/>
            <person name="Massenet O."/>
            <person name="Quigley F."/>
            <person name="Clabauld G."/>
            <person name="Mundlein A."/>
            <person name="Felber R."/>
            <person name="Schnabl S."/>
            <person name="Hiller R."/>
            <person name="Schmidt W."/>
            <person name="Lecharny A."/>
            <person name="Aubourg S."/>
            <person name="Chefdor F."/>
            <person name="Cooke R."/>
            <person name="Berger C."/>
            <person name="Montfort A."/>
            <person name="Casacuberta E."/>
            <person name="Gibbons T."/>
            <person name="Weber N."/>
            <person name="Vandenbol M."/>
            <person name="Bargues M."/>
            <person name="Terol J."/>
            <person name="Torres A."/>
            <person name="Perez-Perez A."/>
            <person name="Purnelle B."/>
            <person name="Bent E."/>
            <person name="Johnson S."/>
            <person name="Tacon D."/>
            <person name="Jesse T."/>
            <person name="Heijnen L."/>
            <person name="Schwarz S."/>
            <person name="Scholler P."/>
            <person name="Heber S."/>
            <person name="Francs P."/>
            <person name="Bielke C."/>
            <person name="Frishman D."/>
            <person name="Haase D."/>
            <person name="Lemcke K."/>
            <person name="Mewes H.W."/>
            <person name="Stocker S."/>
            <person name="Zaccaria P."/>
            <person name="Bevan M."/>
            <person name="Wilson R.K."/>
            <person name="de la Bastide M."/>
            <person name="Habermann K."/>
            <person name="Parnell L."/>
            <person name="Dedhia N."/>
            <person name="Gnoj L."/>
            <person name="Schutz K."/>
            <person name="Huang E."/>
            <person name="Spiegel L."/>
            <person name="Sehkon M."/>
            <person name="Murray J."/>
            <person name="Sheet P."/>
            <person name="Cordes M."/>
            <person name="Abu-Threideh J."/>
            <person name="Stoneking T."/>
            <person name="Kalicki J."/>
            <person name="Graves T."/>
            <person name="Harmon G."/>
            <person name="Edwards J."/>
            <person name="Latreille P."/>
            <person name="Courtney L."/>
            <person name="Cloud J."/>
            <person name="Abbott A."/>
            <person name="Scott K."/>
            <person name="Johnson D."/>
            <person name="Minx P."/>
            <person name="Bentley D."/>
            <person name="Fulton B."/>
            <person name="Miller N."/>
            <person name="Greco T."/>
            <person name="Kemp K."/>
            <person name="Kramer J."/>
            <person name="Fulton L."/>
            <person name="Mardis E."/>
            <person name="Dante M."/>
            <person name="Pepin K."/>
            <person name="Hillier L."/>
            <person name="Nelson J."/>
            <person name="Spieth J."/>
            <person name="Ryan E."/>
            <person name="Andrews S."/>
            <person name="Geisel C."/>
            <person name="Layman D."/>
            <person name="Du H."/>
            <person name="Ali J."/>
            <person name="Berghoff A."/>
            <person name="Jones K."/>
            <person name="Drone K."/>
            <person name="Cotton M."/>
            <person name="Joshu C."/>
            <person name="Antonoiu B."/>
            <person name="Zidanic M."/>
            <person name="Strong C."/>
            <person name="Sun H."/>
            <person name="Lamar B."/>
            <person name="Yordan C."/>
            <person name="Ma P."/>
            <person name="Zhong J."/>
            <person name="Preston R."/>
            <person name="Vil D."/>
            <person name="Shekher M."/>
            <person name="Matero A."/>
            <person name="Shah R."/>
            <person name="Swaby I.K."/>
            <person name="O'Shaughnessy A."/>
            <person name="Rodriguez M."/>
            <person name="Hoffmann J."/>
            <person name="Till S."/>
            <person name="Granat S."/>
            <person name="Shohdy N."/>
            <person name="Hasegawa A."/>
            <person name="Hameed A."/>
            <person name="Lodhi M."/>
            <person name="Johnson A."/>
            <person name="Chen E."/>
            <person name="Marra M."/>
            <person name="Martienssen R."/>
            <person name="McCombie W.R."/>
        </authorList>
    </citation>
    <scope>NUCLEOTIDE SEQUENCE [LARGE SCALE GENOMIC DNA]</scope>
    <source>
        <strain>cv. Columbia</strain>
    </source>
</reference>
<protein>
    <submittedName>
        <fullName evidence="1">F10A2.1 protein</fullName>
    </submittedName>
</protein>
<evidence type="ECO:0000313" key="1">
    <source>
        <dbReference type="EMBL" id="AAD29783.1"/>
    </source>
</evidence>
<proteinExistence type="predicted"/>
<reference evidence="1" key="4">
    <citation type="submission" date="1999-08" db="EMBL/GenBank/DDBJ databases">
        <authorList>
            <person name="Waterston R."/>
        </authorList>
    </citation>
    <scope>NUCLEOTIDE SEQUENCE</scope>
</reference>
<dbReference type="AlphaFoldDB" id="Q9XH24"/>
<reference evidence="1" key="3">
    <citation type="submission" date="1999-05" db="EMBL/GenBank/DDBJ databases">
        <title>The sequence of A. thaliana F10A2.</title>
        <authorList>
            <person name="Joshu C."/>
            <person name="Bauer C."/>
            <person name="Hotic M."/>
        </authorList>
    </citation>
    <scope>NUCLEOTIDE SEQUENCE</scope>
</reference>
<reference evidence="1" key="2">
    <citation type="submission" date="1999-05" db="EMBL/GenBank/DDBJ databases">
        <title>The A. thaliana Genome Sequencing Project.</title>
        <authorList>
            <person name="WashU"/>
        </authorList>
    </citation>
    <scope>NUCLEOTIDE SEQUENCE</scope>
</reference>
<dbReference type="EMBL" id="AF147259">
    <property type="protein sequence ID" value="AAD29783.1"/>
    <property type="molecule type" value="Genomic_DNA"/>
</dbReference>
<name>Q9XH24_ARATH</name>